<evidence type="ECO:0000313" key="2">
    <source>
        <dbReference type="EMBL" id="MCO6051164.1"/>
    </source>
</evidence>
<keyword evidence="3" id="KW-1185">Reference proteome</keyword>
<evidence type="ECO:0000256" key="1">
    <source>
        <dbReference type="SAM" id="Phobius"/>
    </source>
</evidence>
<reference evidence="2 3" key="1">
    <citation type="submission" date="2022-06" db="EMBL/GenBank/DDBJ databases">
        <title>Mesorhizobium sp. strain RP14 Genome sequencing and assembly.</title>
        <authorList>
            <person name="Kim I."/>
        </authorList>
    </citation>
    <scope>NUCLEOTIDE SEQUENCE [LARGE SCALE GENOMIC DNA]</scope>
    <source>
        <strain evidence="3">RP14(2022)</strain>
    </source>
</reference>
<feature type="transmembrane region" description="Helical" evidence="1">
    <location>
        <begin position="71"/>
        <end position="93"/>
    </location>
</feature>
<keyword evidence="1" id="KW-1133">Transmembrane helix</keyword>
<sequence length="124" mass="13125">MSFGGLNPFAIVISALLATLWSLGWHRLLDKATSLRLGLVATTVVSCFAMAWVLAGSVGHLGVGQITLRNAIITALFLWAGFILPTLAVTLQRNAQPWSRFFRDAAHWLGAALVIGAVIGGVGI</sequence>
<comment type="caution">
    <text evidence="2">The sequence shown here is derived from an EMBL/GenBank/DDBJ whole genome shotgun (WGS) entry which is preliminary data.</text>
</comment>
<dbReference type="EMBL" id="JAMXQS010000007">
    <property type="protein sequence ID" value="MCO6051164.1"/>
    <property type="molecule type" value="Genomic_DNA"/>
</dbReference>
<evidence type="ECO:0000313" key="3">
    <source>
        <dbReference type="Proteomes" id="UP001205906"/>
    </source>
</evidence>
<feature type="transmembrane region" description="Helical" evidence="1">
    <location>
        <begin position="37"/>
        <end position="59"/>
    </location>
</feature>
<name>A0ABT1C8M0_9HYPH</name>
<organism evidence="2 3">
    <name type="scientific">Mesorhizobium liriopis</name>
    <dbReference type="NCBI Taxonomy" id="2953882"/>
    <lineage>
        <taxon>Bacteria</taxon>
        <taxon>Pseudomonadati</taxon>
        <taxon>Pseudomonadota</taxon>
        <taxon>Alphaproteobacteria</taxon>
        <taxon>Hyphomicrobiales</taxon>
        <taxon>Phyllobacteriaceae</taxon>
        <taxon>Mesorhizobium</taxon>
    </lineage>
</organism>
<feature type="transmembrane region" description="Helical" evidence="1">
    <location>
        <begin position="105"/>
        <end position="123"/>
    </location>
</feature>
<dbReference type="InterPro" id="IPR013879">
    <property type="entry name" value="DUF1761"/>
</dbReference>
<dbReference type="RefSeq" id="WP_252820451.1">
    <property type="nucleotide sequence ID" value="NZ_JAMXQS010000007.1"/>
</dbReference>
<accession>A0ABT1C8M0</accession>
<dbReference type="Proteomes" id="UP001205906">
    <property type="component" value="Unassembled WGS sequence"/>
</dbReference>
<proteinExistence type="predicted"/>
<keyword evidence="1" id="KW-0472">Membrane</keyword>
<feature type="transmembrane region" description="Helical" evidence="1">
    <location>
        <begin position="6"/>
        <end position="25"/>
    </location>
</feature>
<keyword evidence="1" id="KW-0812">Transmembrane</keyword>
<gene>
    <name evidence="2" type="ORF">NGM99_15370</name>
</gene>
<dbReference type="Pfam" id="PF08570">
    <property type="entry name" value="DUF1761"/>
    <property type="match status" value="1"/>
</dbReference>
<protein>
    <submittedName>
        <fullName evidence="2">DUF1761 domain-containing protein</fullName>
    </submittedName>
</protein>